<evidence type="ECO:0000313" key="2">
    <source>
        <dbReference type="EMBL" id="PIK58795.1"/>
    </source>
</evidence>
<keyword evidence="3" id="KW-1185">Reference proteome</keyword>
<dbReference type="Proteomes" id="UP000230750">
    <property type="component" value="Unassembled WGS sequence"/>
</dbReference>
<evidence type="ECO:0000256" key="1">
    <source>
        <dbReference type="SAM" id="MobiDB-lite"/>
    </source>
</evidence>
<dbReference type="EMBL" id="MRZV01000101">
    <property type="protein sequence ID" value="PIK58795.1"/>
    <property type="molecule type" value="Genomic_DNA"/>
</dbReference>
<organism evidence="2 3">
    <name type="scientific">Stichopus japonicus</name>
    <name type="common">Sea cucumber</name>
    <dbReference type="NCBI Taxonomy" id="307972"/>
    <lineage>
        <taxon>Eukaryota</taxon>
        <taxon>Metazoa</taxon>
        <taxon>Echinodermata</taxon>
        <taxon>Eleutherozoa</taxon>
        <taxon>Echinozoa</taxon>
        <taxon>Holothuroidea</taxon>
        <taxon>Aspidochirotacea</taxon>
        <taxon>Aspidochirotida</taxon>
        <taxon>Stichopodidae</taxon>
        <taxon>Apostichopus</taxon>
    </lineage>
</organism>
<reference evidence="2 3" key="1">
    <citation type="journal article" date="2017" name="PLoS Biol.">
        <title>The sea cucumber genome provides insights into morphological evolution and visceral regeneration.</title>
        <authorList>
            <person name="Zhang X."/>
            <person name="Sun L."/>
            <person name="Yuan J."/>
            <person name="Sun Y."/>
            <person name="Gao Y."/>
            <person name="Zhang L."/>
            <person name="Li S."/>
            <person name="Dai H."/>
            <person name="Hamel J.F."/>
            <person name="Liu C."/>
            <person name="Yu Y."/>
            <person name="Liu S."/>
            <person name="Lin W."/>
            <person name="Guo K."/>
            <person name="Jin S."/>
            <person name="Xu P."/>
            <person name="Storey K.B."/>
            <person name="Huan P."/>
            <person name="Zhang T."/>
            <person name="Zhou Y."/>
            <person name="Zhang J."/>
            <person name="Lin C."/>
            <person name="Li X."/>
            <person name="Xing L."/>
            <person name="Huo D."/>
            <person name="Sun M."/>
            <person name="Wang L."/>
            <person name="Mercier A."/>
            <person name="Li F."/>
            <person name="Yang H."/>
            <person name="Xiang J."/>
        </authorList>
    </citation>
    <scope>NUCLEOTIDE SEQUENCE [LARGE SCALE GENOMIC DNA]</scope>
    <source>
        <strain evidence="2">Shaxun</strain>
        <tissue evidence="2">Muscle</tissue>
    </source>
</reference>
<name>A0A2G8LEY3_STIJA</name>
<comment type="caution">
    <text evidence="2">The sequence shown here is derived from an EMBL/GenBank/DDBJ whole genome shotgun (WGS) entry which is preliminary data.</text>
</comment>
<feature type="region of interest" description="Disordered" evidence="1">
    <location>
        <begin position="257"/>
        <end position="283"/>
    </location>
</feature>
<protein>
    <submittedName>
        <fullName evidence="2">Uncharacterized protein</fullName>
    </submittedName>
</protein>
<feature type="region of interest" description="Disordered" evidence="1">
    <location>
        <begin position="1"/>
        <end position="26"/>
    </location>
</feature>
<feature type="region of interest" description="Disordered" evidence="1">
    <location>
        <begin position="143"/>
        <end position="225"/>
    </location>
</feature>
<accession>A0A2G8LEY3</accession>
<evidence type="ECO:0000313" key="3">
    <source>
        <dbReference type="Proteomes" id="UP000230750"/>
    </source>
</evidence>
<proteinExistence type="predicted"/>
<dbReference type="AlphaFoldDB" id="A0A2G8LEY3"/>
<gene>
    <name evidence="2" type="ORF">BSL78_04254</name>
</gene>
<feature type="compositionally biased region" description="Basic and acidic residues" evidence="1">
    <location>
        <begin position="183"/>
        <end position="194"/>
    </location>
</feature>
<sequence>MNGINYSQDNDDGFIPEESAGENLVSTQPKQFDELEVWKQYQNFGDNDDGFIPDDGITDIADQGQKLQKKALKSVRLQKRKLSDIWKKDNTGKKLSKKKRRKAERKWLKKLFHESVIIAEPQDNEPSDQLSVPVNTVEVPVEITGKTLLPTENENEDGSNQNQITIDQEMLNDPEMTFAVPPDARDKNGDDDGHSQQGVTEVDPNRPAEDGSFEESDYGKPPLREFLDGSEELETLRLSGGFSQSEFTQHLIKLYKSHRQQDSSESSGGNNPPADKLNREPEVLTNFVDLTSGKIGSDDKKKRYKMELSLPEKTTILVTNMVERESSLPKVIFMLKKGPSNGVGPQESPLLMGCSGDSKRQGSLLENDTVLIREVQEITQHILRMQQCDSSCTPTKITEEPRAIPKALEYSME</sequence>
<dbReference type="OrthoDB" id="10617998at2759"/>